<name>A0A967EFB5_9FLAO</name>
<keyword evidence="3" id="KW-1185">Reference proteome</keyword>
<sequence>MKKVFVAILLFPTTNTSYSQDLEPFELADSWISKISAMVPTGTEISDREKKKVLIFSLHTGYEHWTLPHTEAVMKILAEKSGDFKVTTSKDIVAFKKENLARYDALILNNNCSIHDRRNLFWDVLKNDGSLTDEQAWDRAAQLEANLLDYVRTGGGLVLLHGAIVMQNTSEAFGKMVGGSFDYHPKQQKIEVKLVDSEHRLVEAFDGEGFEHVDEPYFFDNAYFDYNFRPLLYMEANQLEGKKESVTDTVKYISWIKKYGKGRIFYSSPSHNAQSYENPKLLRYLSDGLQYVVGTIDCDDSPIEK</sequence>
<proteinExistence type="predicted"/>
<accession>A0A967EFB5</accession>
<dbReference type="SUPFAM" id="SSF52317">
    <property type="entry name" value="Class I glutamine amidotransferase-like"/>
    <property type="match status" value="1"/>
</dbReference>
<dbReference type="PANTHER" id="PTHR40469">
    <property type="entry name" value="SECRETED GLYCOSYL HYDROLASE"/>
    <property type="match status" value="1"/>
</dbReference>
<dbReference type="InterPro" id="IPR029010">
    <property type="entry name" value="ThuA-like"/>
</dbReference>
<dbReference type="RefSeq" id="WP_152575728.1">
    <property type="nucleotide sequence ID" value="NZ_VIKU02000006.1"/>
</dbReference>
<protein>
    <submittedName>
        <fullName evidence="2">ThuA domain-containing protein</fullName>
    </submittedName>
</protein>
<dbReference type="AlphaFoldDB" id="A0A967EFB5"/>
<comment type="caution">
    <text evidence="2">The sequence shown here is derived from an EMBL/GenBank/DDBJ whole genome shotgun (WGS) entry which is preliminary data.</text>
</comment>
<evidence type="ECO:0000313" key="3">
    <source>
        <dbReference type="Proteomes" id="UP000707206"/>
    </source>
</evidence>
<dbReference type="Gene3D" id="3.40.50.880">
    <property type="match status" value="1"/>
</dbReference>
<dbReference type="Proteomes" id="UP000707206">
    <property type="component" value="Unassembled WGS sequence"/>
</dbReference>
<organism evidence="2 3">
    <name type="scientific">Pelagihabitans pacificus</name>
    <dbReference type="NCBI Taxonomy" id="2696054"/>
    <lineage>
        <taxon>Bacteria</taxon>
        <taxon>Pseudomonadati</taxon>
        <taxon>Bacteroidota</taxon>
        <taxon>Flavobacteriia</taxon>
        <taxon>Flavobacteriales</taxon>
        <taxon>Flavobacteriaceae</taxon>
        <taxon>Pelagihabitans</taxon>
    </lineage>
</organism>
<dbReference type="EMBL" id="VIKU02000006">
    <property type="protein sequence ID" value="NHF61233.1"/>
    <property type="molecule type" value="Genomic_DNA"/>
</dbReference>
<evidence type="ECO:0000259" key="1">
    <source>
        <dbReference type="Pfam" id="PF06283"/>
    </source>
</evidence>
<gene>
    <name evidence="2" type="ORF">FK220_017910</name>
</gene>
<feature type="domain" description="ThuA-like" evidence="1">
    <location>
        <begin position="52"/>
        <end position="292"/>
    </location>
</feature>
<dbReference type="Pfam" id="PF06283">
    <property type="entry name" value="ThuA"/>
    <property type="match status" value="1"/>
</dbReference>
<dbReference type="InterPro" id="IPR029062">
    <property type="entry name" value="Class_I_gatase-like"/>
</dbReference>
<dbReference type="PANTHER" id="PTHR40469:SF2">
    <property type="entry name" value="GALACTOSE-BINDING DOMAIN-LIKE SUPERFAMILY PROTEIN"/>
    <property type="match status" value="1"/>
</dbReference>
<reference evidence="2" key="2">
    <citation type="submission" date="2020-03" db="EMBL/GenBank/DDBJ databases">
        <title>Flavobacteriaceae bacterium strain TP-CH-4, a member of the family Flavobacteriaceae isolated from a deep-sea seamount.</title>
        <authorList>
            <person name="Zhang D.-C."/>
        </authorList>
    </citation>
    <scope>NUCLEOTIDE SEQUENCE</scope>
    <source>
        <strain evidence="2">TP-CH-4</strain>
    </source>
</reference>
<reference evidence="2" key="1">
    <citation type="submission" date="2019-07" db="EMBL/GenBank/DDBJ databases">
        <authorList>
            <person name="De-Chao Zhang Q."/>
        </authorList>
    </citation>
    <scope>NUCLEOTIDE SEQUENCE</scope>
    <source>
        <strain evidence="2">TP-CH-4</strain>
    </source>
</reference>
<evidence type="ECO:0000313" key="2">
    <source>
        <dbReference type="EMBL" id="NHF61233.1"/>
    </source>
</evidence>